<evidence type="ECO:0000256" key="1">
    <source>
        <dbReference type="ARBA" id="ARBA00006432"/>
    </source>
</evidence>
<evidence type="ECO:0000313" key="9">
    <source>
        <dbReference type="Proteomes" id="UP000467105"/>
    </source>
</evidence>
<dbReference type="Gene3D" id="3.40.50.12780">
    <property type="entry name" value="N-terminal domain of ligase-like"/>
    <property type="match status" value="1"/>
</dbReference>
<gene>
    <name evidence="8" type="primary">fadD24</name>
    <name evidence="8" type="ORF">MPRM_18350</name>
</gene>
<feature type="domain" description="AMP-binding enzyme C-terminal" evidence="7">
    <location>
        <begin position="480"/>
        <end position="591"/>
    </location>
</feature>
<evidence type="ECO:0000313" key="8">
    <source>
        <dbReference type="EMBL" id="BBZ44554.1"/>
    </source>
</evidence>
<dbReference type="InterPro" id="IPR045851">
    <property type="entry name" value="AMP-bd_C_sf"/>
</dbReference>
<keyword evidence="5" id="KW-0812">Transmembrane</keyword>
<dbReference type="PANTHER" id="PTHR22754:SF32">
    <property type="entry name" value="DISCO-INTERACTING PROTEIN 2"/>
    <property type="match status" value="1"/>
</dbReference>
<dbReference type="GO" id="GO:0016874">
    <property type="term" value="F:ligase activity"/>
    <property type="evidence" value="ECO:0007669"/>
    <property type="project" value="UniProtKB-KW"/>
</dbReference>
<name>A0A7I7YU28_9MYCO</name>
<evidence type="ECO:0000256" key="3">
    <source>
        <dbReference type="ARBA" id="ARBA00022832"/>
    </source>
</evidence>
<dbReference type="InterPro" id="IPR042099">
    <property type="entry name" value="ANL_N_sf"/>
</dbReference>
<dbReference type="InterPro" id="IPR025110">
    <property type="entry name" value="AMP-bd_C"/>
</dbReference>
<dbReference type="PANTHER" id="PTHR22754">
    <property type="entry name" value="DISCO-INTERACTING PROTEIN 2 DIP2 -RELATED"/>
    <property type="match status" value="1"/>
</dbReference>
<dbReference type="Pfam" id="PF23024">
    <property type="entry name" value="AMP-dom_DIP2-like"/>
    <property type="match status" value="1"/>
</dbReference>
<dbReference type="Gene3D" id="3.30.300.30">
    <property type="match status" value="1"/>
</dbReference>
<protein>
    <submittedName>
        <fullName evidence="8">Acyl-CoA synthetase</fullName>
    </submittedName>
</protein>
<dbReference type="InterPro" id="IPR040097">
    <property type="entry name" value="FAAL/FAAC"/>
</dbReference>
<evidence type="ECO:0000256" key="4">
    <source>
        <dbReference type="ARBA" id="ARBA00023098"/>
    </source>
</evidence>
<dbReference type="EMBL" id="AP022614">
    <property type="protein sequence ID" value="BBZ44554.1"/>
    <property type="molecule type" value="Genomic_DNA"/>
</dbReference>
<dbReference type="CDD" id="cd05931">
    <property type="entry name" value="FAAL"/>
    <property type="match status" value="1"/>
</dbReference>
<dbReference type="GO" id="GO:0006633">
    <property type="term" value="P:fatty acid biosynthetic process"/>
    <property type="evidence" value="ECO:0007669"/>
    <property type="project" value="TreeGrafter"/>
</dbReference>
<keyword evidence="3" id="KW-0276">Fatty acid metabolism</keyword>
<dbReference type="FunFam" id="3.30.300.30:FF:000016">
    <property type="entry name" value="Fatty-acid-CoA ligase FadD26"/>
    <property type="match status" value="1"/>
</dbReference>
<keyword evidence="4" id="KW-0443">Lipid metabolism</keyword>
<keyword evidence="5" id="KW-1133">Transmembrane helix</keyword>
<feature type="transmembrane region" description="Helical" evidence="5">
    <location>
        <begin position="242"/>
        <end position="265"/>
    </location>
</feature>
<keyword evidence="9" id="KW-1185">Reference proteome</keyword>
<reference evidence="8 9" key="1">
    <citation type="journal article" date="2019" name="Emerg. Microbes Infect.">
        <title>Comprehensive subspecies identification of 175 nontuberculous mycobacteria species based on 7547 genomic profiles.</title>
        <authorList>
            <person name="Matsumoto Y."/>
            <person name="Kinjo T."/>
            <person name="Motooka D."/>
            <person name="Nabeya D."/>
            <person name="Jung N."/>
            <person name="Uechi K."/>
            <person name="Horii T."/>
            <person name="Iida T."/>
            <person name="Fujita J."/>
            <person name="Nakamura S."/>
        </authorList>
    </citation>
    <scope>NUCLEOTIDE SEQUENCE [LARGE SCALE GENOMIC DNA]</scope>
    <source>
        <strain evidence="8 9">JCM 14742</strain>
    </source>
</reference>
<dbReference type="SUPFAM" id="SSF56801">
    <property type="entry name" value="Acetyl-CoA synthetase-like"/>
    <property type="match status" value="1"/>
</dbReference>
<comment type="similarity">
    <text evidence="1">Belongs to the ATP-dependent AMP-binding enzyme family.</text>
</comment>
<feature type="domain" description="AMP-dependent synthetase/ligase" evidence="6">
    <location>
        <begin position="24"/>
        <end position="432"/>
    </location>
</feature>
<keyword evidence="5" id="KW-0472">Membrane</keyword>
<evidence type="ECO:0000259" key="7">
    <source>
        <dbReference type="Pfam" id="PF23024"/>
    </source>
</evidence>
<accession>A0A7I7YU28</accession>
<organism evidence="8 9">
    <name type="scientific">Mycobacterium parmense</name>
    <dbReference type="NCBI Taxonomy" id="185642"/>
    <lineage>
        <taxon>Bacteria</taxon>
        <taxon>Bacillati</taxon>
        <taxon>Actinomycetota</taxon>
        <taxon>Actinomycetes</taxon>
        <taxon>Mycobacteriales</taxon>
        <taxon>Mycobacteriaceae</taxon>
        <taxon>Mycobacterium</taxon>
        <taxon>Mycobacterium simiae complex</taxon>
    </lineage>
</organism>
<dbReference type="InterPro" id="IPR000873">
    <property type="entry name" value="AMP-dep_synth/lig_dom"/>
</dbReference>
<dbReference type="GO" id="GO:0070566">
    <property type="term" value="F:adenylyltransferase activity"/>
    <property type="evidence" value="ECO:0007669"/>
    <property type="project" value="TreeGrafter"/>
</dbReference>
<proteinExistence type="inferred from homology"/>
<dbReference type="GO" id="GO:0071766">
    <property type="term" value="P:Actinobacterium-type cell wall biogenesis"/>
    <property type="evidence" value="ECO:0007669"/>
    <property type="project" value="UniProtKB-ARBA"/>
</dbReference>
<dbReference type="GO" id="GO:0005886">
    <property type="term" value="C:plasma membrane"/>
    <property type="evidence" value="ECO:0007669"/>
    <property type="project" value="TreeGrafter"/>
</dbReference>
<keyword evidence="2" id="KW-0436">Ligase</keyword>
<evidence type="ECO:0000256" key="2">
    <source>
        <dbReference type="ARBA" id="ARBA00022598"/>
    </source>
</evidence>
<dbReference type="NCBIfam" id="NF004509">
    <property type="entry name" value="PRK05850.1"/>
    <property type="match status" value="1"/>
</dbReference>
<evidence type="ECO:0000259" key="6">
    <source>
        <dbReference type="Pfam" id="PF00501"/>
    </source>
</evidence>
<dbReference type="Pfam" id="PF00501">
    <property type="entry name" value="AMP-binding"/>
    <property type="match status" value="1"/>
</dbReference>
<dbReference type="FunFam" id="3.40.50.12780:FF:000013">
    <property type="entry name" value="Long-chain-fatty-acid--AMP ligase FadD32"/>
    <property type="match status" value="1"/>
</dbReference>
<dbReference type="Proteomes" id="UP000467105">
    <property type="component" value="Chromosome"/>
</dbReference>
<sequence>MSGNAHDEGNLMPVVESSLSAVLRERASLQPNDTAVTFLDFEQDWNGVATSLTWSQLHRRAVNLGEQLRLRGSTGDRAVILAPQGLDYIVGFLGALQAGLVAVPLSVPFGGAHDERTVSVLADTSPAVVLTTSAVVDNVNDAVQSQQGASTPSIVEVDLLDLDSRQKPAGPRSRGRNDQPEFLYLQYTSGSTRTPAGVMVSNKNVFANFEQVAADFFAASGSVAPPGLCAVSWLPLYHDMGLLLGIIFPIVVGAPTVVMSPVGFLQRPARWLQQLATNGGAFSAGPNFAFELAVRKTSDEDMAGFDLGNVHSLLNGSERVQPATLKRFADRFARFNLDPAVLRPSYGMAEATVYIATRNVGEPPKIVHFDSEKLSAGQAERSETGSGTPLVSYGTPKSQLVRIVDSDTRRECPEGSVGEIWVHGNHVAAGYWQKAEENQRTFGAQIVEPHQGTPEGPWLRTGDSGFVSESELFIIGRIKDLLIVYGRNHSPDDIEATIQEITAGRCAAIAVPDKGVEKLVAIIELKKKGESDEEAAERLGVVKREVTSAISKSHGLRVADLVLVSPGSIPITTSGKIRRSQCVELYRQDEFTRLDA</sequence>
<evidence type="ECO:0000256" key="5">
    <source>
        <dbReference type="SAM" id="Phobius"/>
    </source>
</evidence>
<dbReference type="AlphaFoldDB" id="A0A7I7YU28"/>